<keyword evidence="2" id="KW-1185">Reference proteome</keyword>
<name>A0A7I8D877_9BACL</name>
<accession>A0A7I8D877</accession>
<reference evidence="1 2" key="1">
    <citation type="submission" date="2020-08" db="EMBL/GenBank/DDBJ databases">
        <title>Complete Genome Sequence of Effusibacillus dendaii Strain skT53, Isolated from Farmland soil.</title>
        <authorList>
            <person name="Konishi T."/>
            <person name="Kawasaki H."/>
        </authorList>
    </citation>
    <scope>NUCLEOTIDE SEQUENCE [LARGE SCALE GENOMIC DNA]</scope>
    <source>
        <strain evidence="2">skT53</strain>
    </source>
</reference>
<evidence type="ECO:0000313" key="2">
    <source>
        <dbReference type="Proteomes" id="UP000593802"/>
    </source>
</evidence>
<organism evidence="1 2">
    <name type="scientific">Effusibacillus dendaii</name>
    <dbReference type="NCBI Taxonomy" id="2743772"/>
    <lineage>
        <taxon>Bacteria</taxon>
        <taxon>Bacillati</taxon>
        <taxon>Bacillota</taxon>
        <taxon>Bacilli</taxon>
        <taxon>Bacillales</taxon>
        <taxon>Alicyclobacillaceae</taxon>
        <taxon>Effusibacillus</taxon>
    </lineage>
</organism>
<dbReference type="Proteomes" id="UP000593802">
    <property type="component" value="Chromosome"/>
</dbReference>
<dbReference type="RefSeq" id="WP_200760356.1">
    <property type="nucleotide sequence ID" value="NZ_AP023366.1"/>
</dbReference>
<evidence type="ECO:0000313" key="1">
    <source>
        <dbReference type="EMBL" id="BCJ86348.1"/>
    </source>
</evidence>
<gene>
    <name evidence="1" type="ORF">skT53_13330</name>
</gene>
<proteinExistence type="predicted"/>
<dbReference type="AlphaFoldDB" id="A0A7I8D877"/>
<sequence length="77" mass="8600">MLIGDKHNYVTCLLVPDFSALQPIAAANGLGENREVWVQSGVIQSLLRQEVSRLTEDFAEFERPKRALVLSSEFVPV</sequence>
<dbReference type="EMBL" id="AP023366">
    <property type="protein sequence ID" value="BCJ86348.1"/>
    <property type="molecule type" value="Genomic_DNA"/>
</dbReference>
<dbReference type="KEGG" id="eff:skT53_13330"/>
<protein>
    <submittedName>
        <fullName evidence="1">Uncharacterized protein</fullName>
    </submittedName>
</protein>